<comment type="caution">
    <text evidence="2">The sequence shown here is derived from an EMBL/GenBank/DDBJ whole genome shotgun (WGS) entry which is preliminary data.</text>
</comment>
<sequence>MTCFINHQVIMVPELCNDDKDLTLQCRAPDEAVIYQFSLAQRLSPMDKILSVCAYPSDRNIIVDMITVFGQTFKVRISGGRAGTKSKIRFFVKTRNCETREFCVFSCISSSYCCSNHQYSDCDVNYEQNHHYNYHHDHNNCCIHDNGSLNHTHSPCDKAPTIKVGEVKVTEPGEKPQVVNVGTSTHAVLDFVLPRGIAGSNGKDGTQIVAAERDPSEADTEENALWLNSLTGDLFQRYVGCGCQQGWYKVGNLKGDTGAQGPQGPQGEKGDTGAQGSKGDKGDTGERGTSYVNDGTVDLNVKSINKNAYLNVDLHDGVPSPYQITVNDLYQLSSGSNIKPFSPDKGIDNLLALTTMNKIEELSGVFLVGGATWIPAASPLEFKGYQGTYIFGCYGADLEQSGYQIKTNLVCENEADDGKGEAFKEDAIITLRIGDILILTAQWFDNDRLYYHARRSRSATLLTDIFLSGKAAPTTLSSKGYLNEIRLGNDGIYYCQKEGGDGSAQWQQYPSLAKLSDGSVALNANSLVLSDTSEVQAENLVIGRQAFSKALKKPCWWDGKQWVDALGNVITI</sequence>
<evidence type="ECO:0000256" key="1">
    <source>
        <dbReference type="SAM" id="MobiDB-lite"/>
    </source>
</evidence>
<reference evidence="2" key="1">
    <citation type="submission" date="2023-05" db="EMBL/GenBank/DDBJ databases">
        <title>Whole genome sequence of Commensalibacter sp.</title>
        <authorList>
            <person name="Charoenyingcharoen P."/>
            <person name="Yukphan P."/>
        </authorList>
    </citation>
    <scope>NUCLEOTIDE SEQUENCE</scope>
    <source>
        <strain evidence="2">TBRC 16381</strain>
    </source>
</reference>
<proteinExistence type="predicted"/>
<organism evidence="2 3">
    <name type="scientific">Commensalibacter oyaizuii</name>
    <dbReference type="NCBI Taxonomy" id="3043873"/>
    <lineage>
        <taxon>Bacteria</taxon>
        <taxon>Pseudomonadati</taxon>
        <taxon>Pseudomonadota</taxon>
        <taxon>Alphaproteobacteria</taxon>
        <taxon>Acetobacterales</taxon>
        <taxon>Acetobacteraceae</taxon>
    </lineage>
</organism>
<evidence type="ECO:0000313" key="2">
    <source>
        <dbReference type="EMBL" id="MDI2091550.1"/>
    </source>
</evidence>
<evidence type="ECO:0000313" key="3">
    <source>
        <dbReference type="Proteomes" id="UP001431634"/>
    </source>
</evidence>
<gene>
    <name evidence="2" type="ORF">QJV27_09265</name>
</gene>
<dbReference type="Gene3D" id="1.20.5.320">
    <property type="entry name" value="6-Phosphogluconate Dehydrogenase, domain 3"/>
    <property type="match status" value="1"/>
</dbReference>
<dbReference type="Proteomes" id="UP001431634">
    <property type="component" value="Unassembled WGS sequence"/>
</dbReference>
<dbReference type="EMBL" id="JASBAO010000001">
    <property type="protein sequence ID" value="MDI2091550.1"/>
    <property type="molecule type" value="Genomic_DNA"/>
</dbReference>
<feature type="region of interest" description="Disordered" evidence="1">
    <location>
        <begin position="254"/>
        <end position="292"/>
    </location>
</feature>
<protein>
    <submittedName>
        <fullName evidence="2">Collagen-like protein</fullName>
    </submittedName>
</protein>
<accession>A0ABT6Q339</accession>
<dbReference type="RefSeq" id="WP_281448640.1">
    <property type="nucleotide sequence ID" value="NZ_JASBAO010000001.1"/>
</dbReference>
<keyword evidence="3" id="KW-1185">Reference proteome</keyword>
<dbReference type="Pfam" id="PF23148">
    <property type="entry name" value="Gp77"/>
    <property type="match status" value="1"/>
</dbReference>
<dbReference type="InterPro" id="IPR056928">
    <property type="entry name" value="Gp77-like"/>
</dbReference>
<name>A0ABT6Q339_9PROT</name>